<evidence type="ECO:0000256" key="6">
    <source>
        <dbReference type="SAM" id="SignalP"/>
    </source>
</evidence>
<gene>
    <name evidence="8" type="ORF">IFR04_002579</name>
</gene>
<comment type="similarity">
    <text evidence="2">Belongs to the oxygen-dependent FAD-linked oxidoreductase family.</text>
</comment>
<keyword evidence="4" id="KW-0274">FAD</keyword>
<dbReference type="InterPro" id="IPR006094">
    <property type="entry name" value="Oxid_FAD_bind_N"/>
</dbReference>
<dbReference type="EMBL" id="JAFJYH010000022">
    <property type="protein sequence ID" value="KAG4424338.1"/>
    <property type="molecule type" value="Genomic_DNA"/>
</dbReference>
<dbReference type="GO" id="GO:0071949">
    <property type="term" value="F:FAD binding"/>
    <property type="evidence" value="ECO:0007669"/>
    <property type="project" value="InterPro"/>
</dbReference>
<evidence type="ECO:0000313" key="8">
    <source>
        <dbReference type="EMBL" id="KAG4424338.1"/>
    </source>
</evidence>
<sequence length="508" mass="55334">MPRLARSLLSSLLFLGAVNAQETPTGPPPASNTPTPLVTCLNSVSVDYSIFSNSTWSTDISPWQLRITPTPSAVIRPTTYDQIARALSCAAKTSTKVACRNGGHSYGSYGVGGNDGALVIYMDAFQNTSFDATTGLLTYGGGSIVGDVVTWAWETHGVHFPHVRANRVGLAGSSIGGGFGSTSRFLGTPMDNLESVEYMLLNGTIVTASRTQNPDLFFVAQGAGSSYGVLLSFTTRTWKPVYSQVTNFTITVGNVDIDTGVKALLAIQDYALSGLCPDELSLRWSLTAPPYTGSGFFYGDPATFQSAIAPLMSSLPASTNLTTAVADFWTMENIATPSISSKIDTFPPRNFYLQALVLRTDQPFTYESAFALYNSTTLSFNRTDMTKFGFIDLWAGVSRNLKDTDTSMAHANSLFLIRWEGRLASGLTTFPSDGIPYLRAQMKVFEEQLTREGVPLRGFVNYRDTELTVEEWSSRLYAENWTRMLEIKREYDPEGIFTANSQSIPVVS</sequence>
<dbReference type="Proteomes" id="UP000664132">
    <property type="component" value="Unassembled WGS sequence"/>
</dbReference>
<dbReference type="GO" id="GO:0016491">
    <property type="term" value="F:oxidoreductase activity"/>
    <property type="evidence" value="ECO:0007669"/>
    <property type="project" value="UniProtKB-KW"/>
</dbReference>
<organism evidence="8 9">
    <name type="scientific">Cadophora malorum</name>
    <dbReference type="NCBI Taxonomy" id="108018"/>
    <lineage>
        <taxon>Eukaryota</taxon>
        <taxon>Fungi</taxon>
        <taxon>Dikarya</taxon>
        <taxon>Ascomycota</taxon>
        <taxon>Pezizomycotina</taxon>
        <taxon>Leotiomycetes</taxon>
        <taxon>Helotiales</taxon>
        <taxon>Ploettnerulaceae</taxon>
        <taxon>Cadophora</taxon>
    </lineage>
</organism>
<keyword evidence="6" id="KW-0732">Signal</keyword>
<feature type="chain" id="PRO_5034818688" description="FAD-binding PCMH-type domain-containing protein" evidence="6">
    <location>
        <begin position="21"/>
        <end position="508"/>
    </location>
</feature>
<proteinExistence type="inferred from homology"/>
<dbReference type="InterPro" id="IPR016166">
    <property type="entry name" value="FAD-bd_PCMH"/>
</dbReference>
<evidence type="ECO:0000313" key="9">
    <source>
        <dbReference type="Proteomes" id="UP000664132"/>
    </source>
</evidence>
<dbReference type="Pfam" id="PF01565">
    <property type="entry name" value="FAD_binding_4"/>
    <property type="match status" value="1"/>
</dbReference>
<dbReference type="InterPro" id="IPR016169">
    <property type="entry name" value="FAD-bd_PCMH_sub2"/>
</dbReference>
<protein>
    <recommendedName>
        <fullName evidence="7">FAD-binding PCMH-type domain-containing protein</fullName>
    </recommendedName>
</protein>
<evidence type="ECO:0000256" key="2">
    <source>
        <dbReference type="ARBA" id="ARBA00005466"/>
    </source>
</evidence>
<dbReference type="PANTHER" id="PTHR42973">
    <property type="entry name" value="BINDING OXIDOREDUCTASE, PUTATIVE (AFU_ORTHOLOGUE AFUA_1G17690)-RELATED"/>
    <property type="match status" value="1"/>
</dbReference>
<comment type="cofactor">
    <cofactor evidence="1">
        <name>FAD</name>
        <dbReference type="ChEBI" id="CHEBI:57692"/>
    </cofactor>
</comment>
<feature type="domain" description="FAD-binding PCMH-type" evidence="7">
    <location>
        <begin position="67"/>
        <end position="240"/>
    </location>
</feature>
<accession>A0A8H7WGK2</accession>
<keyword evidence="5" id="KW-0560">Oxidoreductase</keyword>
<name>A0A8H7WGK2_9HELO</name>
<evidence type="ECO:0000256" key="3">
    <source>
        <dbReference type="ARBA" id="ARBA00022630"/>
    </source>
</evidence>
<dbReference type="PROSITE" id="PS51387">
    <property type="entry name" value="FAD_PCMH"/>
    <property type="match status" value="1"/>
</dbReference>
<dbReference type="OrthoDB" id="415825at2759"/>
<dbReference type="SUPFAM" id="SSF56176">
    <property type="entry name" value="FAD-binding/transporter-associated domain-like"/>
    <property type="match status" value="1"/>
</dbReference>
<reference evidence="8" key="1">
    <citation type="submission" date="2021-02" db="EMBL/GenBank/DDBJ databases">
        <title>Genome sequence Cadophora malorum strain M34.</title>
        <authorList>
            <person name="Stefanovic E."/>
            <person name="Vu D."/>
            <person name="Scully C."/>
            <person name="Dijksterhuis J."/>
            <person name="Roader J."/>
            <person name="Houbraken J."/>
        </authorList>
    </citation>
    <scope>NUCLEOTIDE SEQUENCE</scope>
    <source>
        <strain evidence="8">M34</strain>
    </source>
</reference>
<evidence type="ECO:0000259" key="7">
    <source>
        <dbReference type="PROSITE" id="PS51387"/>
    </source>
</evidence>
<dbReference type="Gene3D" id="3.30.465.10">
    <property type="match status" value="1"/>
</dbReference>
<dbReference type="Pfam" id="PF08031">
    <property type="entry name" value="BBE"/>
    <property type="match status" value="1"/>
</dbReference>
<dbReference type="InterPro" id="IPR050416">
    <property type="entry name" value="FAD-linked_Oxidoreductase"/>
</dbReference>
<dbReference type="InterPro" id="IPR012951">
    <property type="entry name" value="BBE"/>
</dbReference>
<feature type="signal peptide" evidence="6">
    <location>
        <begin position="1"/>
        <end position="20"/>
    </location>
</feature>
<dbReference type="Gene3D" id="3.40.462.20">
    <property type="match status" value="1"/>
</dbReference>
<keyword evidence="9" id="KW-1185">Reference proteome</keyword>
<evidence type="ECO:0000256" key="5">
    <source>
        <dbReference type="ARBA" id="ARBA00023002"/>
    </source>
</evidence>
<comment type="caution">
    <text evidence="8">The sequence shown here is derived from an EMBL/GenBank/DDBJ whole genome shotgun (WGS) entry which is preliminary data.</text>
</comment>
<keyword evidence="3" id="KW-0285">Flavoprotein</keyword>
<evidence type="ECO:0000256" key="1">
    <source>
        <dbReference type="ARBA" id="ARBA00001974"/>
    </source>
</evidence>
<dbReference type="InterPro" id="IPR036318">
    <property type="entry name" value="FAD-bd_PCMH-like_sf"/>
</dbReference>
<dbReference type="PANTHER" id="PTHR42973:SF39">
    <property type="entry name" value="FAD-BINDING PCMH-TYPE DOMAIN-CONTAINING PROTEIN"/>
    <property type="match status" value="1"/>
</dbReference>
<dbReference type="AlphaFoldDB" id="A0A8H7WGK2"/>
<evidence type="ECO:0000256" key="4">
    <source>
        <dbReference type="ARBA" id="ARBA00022827"/>
    </source>
</evidence>